<evidence type="ECO:0000256" key="6">
    <source>
        <dbReference type="SAM" id="Phobius"/>
    </source>
</evidence>
<dbReference type="InterPro" id="IPR002549">
    <property type="entry name" value="AI-2E-like"/>
</dbReference>
<sequence length="352" mass="37756">MKPSDPSTSATRENRTLWVLVIAVSVGLGWILLPFYGAILWAAIVALLFEPVHRRLLARLGRRRTPAALVTLLLALLIVVIPSAIVATSLAREAAGVVQRVQSGEVNVAASLRGAFEALPAWMTALLDRVGLADFDALQQRLTTALTQASRFLATQALNIGQDTFEFVVGLFVMLYLAFFLIRDGEDIVRTLRDAVPLAPAHKQELLDTFSAVVRATVKGTLVVAAVQGALGGIAFWYLDVHGALLWAVLMAFLSLLPAVGPALVWLPVAGYLLLTGALWQGVGLIAYGVLVIGVVDNLLRPVLIGKDTRMPDYLVMITTLGGMALLGINGFVVGPAVAAMFIAVWHLLRKQ</sequence>
<keyword evidence="3 6" id="KW-0812">Transmembrane</keyword>
<dbReference type="EMBL" id="JABRWJ010000010">
    <property type="protein sequence ID" value="NRF71039.1"/>
    <property type="molecule type" value="Genomic_DNA"/>
</dbReference>
<evidence type="ECO:0000313" key="7">
    <source>
        <dbReference type="EMBL" id="NRF71039.1"/>
    </source>
</evidence>
<comment type="caution">
    <text evidence="7">The sequence shown here is derived from an EMBL/GenBank/DDBJ whole genome shotgun (WGS) entry which is preliminary data.</text>
</comment>
<keyword evidence="8" id="KW-1185">Reference proteome</keyword>
<evidence type="ECO:0000256" key="1">
    <source>
        <dbReference type="ARBA" id="ARBA00004141"/>
    </source>
</evidence>
<dbReference type="Proteomes" id="UP000737171">
    <property type="component" value="Unassembled WGS sequence"/>
</dbReference>
<feature type="transmembrane region" description="Helical" evidence="6">
    <location>
        <begin position="20"/>
        <end position="49"/>
    </location>
</feature>
<keyword evidence="5 6" id="KW-0472">Membrane</keyword>
<evidence type="ECO:0000256" key="5">
    <source>
        <dbReference type="ARBA" id="ARBA00023136"/>
    </source>
</evidence>
<feature type="transmembrane region" description="Helical" evidence="6">
    <location>
        <begin position="220"/>
        <end position="239"/>
    </location>
</feature>
<evidence type="ECO:0000256" key="4">
    <source>
        <dbReference type="ARBA" id="ARBA00022989"/>
    </source>
</evidence>
<feature type="transmembrane region" description="Helical" evidence="6">
    <location>
        <begin position="272"/>
        <end position="296"/>
    </location>
</feature>
<feature type="transmembrane region" description="Helical" evidence="6">
    <location>
        <begin position="316"/>
        <end position="349"/>
    </location>
</feature>
<gene>
    <name evidence="7" type="ORF">HLB44_28955</name>
</gene>
<dbReference type="PANTHER" id="PTHR21716:SF4">
    <property type="entry name" value="TRANSMEMBRANE PROTEIN 245"/>
    <property type="match status" value="1"/>
</dbReference>
<evidence type="ECO:0000313" key="8">
    <source>
        <dbReference type="Proteomes" id="UP000737171"/>
    </source>
</evidence>
<evidence type="ECO:0000256" key="2">
    <source>
        <dbReference type="ARBA" id="ARBA00009773"/>
    </source>
</evidence>
<reference evidence="7 8" key="1">
    <citation type="submission" date="2020-05" db="EMBL/GenBank/DDBJ databases">
        <title>Aquincola sp. isolate from soil.</title>
        <authorList>
            <person name="Han J."/>
            <person name="Kim D.-U."/>
        </authorList>
    </citation>
    <scope>NUCLEOTIDE SEQUENCE [LARGE SCALE GENOMIC DNA]</scope>
    <source>
        <strain evidence="7 8">S2</strain>
    </source>
</reference>
<proteinExistence type="inferred from homology"/>
<dbReference type="Pfam" id="PF01594">
    <property type="entry name" value="AI-2E_transport"/>
    <property type="match status" value="1"/>
</dbReference>
<dbReference type="RefSeq" id="WP_173131404.1">
    <property type="nucleotide sequence ID" value="NZ_JABRWJ010000010.1"/>
</dbReference>
<protein>
    <submittedName>
        <fullName evidence="7">AI-2E family transporter</fullName>
    </submittedName>
</protein>
<feature type="transmembrane region" description="Helical" evidence="6">
    <location>
        <begin position="164"/>
        <end position="182"/>
    </location>
</feature>
<comment type="subcellular location">
    <subcellularLocation>
        <location evidence="1">Membrane</location>
        <topology evidence="1">Multi-pass membrane protein</topology>
    </subcellularLocation>
</comment>
<comment type="similarity">
    <text evidence="2">Belongs to the autoinducer-2 exporter (AI-2E) (TC 2.A.86) family.</text>
</comment>
<feature type="transmembrane region" description="Helical" evidence="6">
    <location>
        <begin position="245"/>
        <end position="265"/>
    </location>
</feature>
<dbReference type="PANTHER" id="PTHR21716">
    <property type="entry name" value="TRANSMEMBRANE PROTEIN"/>
    <property type="match status" value="1"/>
</dbReference>
<name>A0ABX2ER53_9BURK</name>
<feature type="transmembrane region" description="Helical" evidence="6">
    <location>
        <begin position="69"/>
        <end position="91"/>
    </location>
</feature>
<keyword evidence="4 6" id="KW-1133">Transmembrane helix</keyword>
<evidence type="ECO:0000256" key="3">
    <source>
        <dbReference type="ARBA" id="ARBA00022692"/>
    </source>
</evidence>
<accession>A0ABX2ER53</accession>
<organism evidence="7 8">
    <name type="scientific">Pseudaquabacterium terrae</name>
    <dbReference type="NCBI Taxonomy" id="2732868"/>
    <lineage>
        <taxon>Bacteria</taxon>
        <taxon>Pseudomonadati</taxon>
        <taxon>Pseudomonadota</taxon>
        <taxon>Betaproteobacteria</taxon>
        <taxon>Burkholderiales</taxon>
        <taxon>Sphaerotilaceae</taxon>
        <taxon>Pseudaquabacterium</taxon>
    </lineage>
</organism>